<dbReference type="InterPro" id="IPR001173">
    <property type="entry name" value="Glyco_trans_2-like"/>
</dbReference>
<dbReference type="OrthoDB" id="9810303at2"/>
<dbReference type="InterPro" id="IPR029044">
    <property type="entry name" value="Nucleotide-diphossugar_trans"/>
</dbReference>
<dbReference type="AlphaFoldDB" id="A0A1X7DSN9"/>
<feature type="transmembrane region" description="Helical" evidence="1">
    <location>
        <begin position="279"/>
        <end position="304"/>
    </location>
</feature>
<evidence type="ECO:0000313" key="5">
    <source>
        <dbReference type="Proteomes" id="UP000192906"/>
    </source>
</evidence>
<sequence length="396" mass="44202">MTIKKELLELMVNPLVVIPIYNHGKTLRNIAERSLATGYDVLIVDDGSTDDGVNTVRDLPVSIITHKQNKGKGQAILTAANEAKILGKTHIITIDSDGQHFPEEIPLFVTAINKSPRAIIIGCRDFNGENIPNSSKFGRNFSNFWLRVQTGIKISDVQSGFRAYPVEIFPVLKTTERRYAFEVEILVKAAWAGFTLKDQPIRVHYPHPSERISHFKALKDNIQISLLNTRLTARAFLPVPHRQYDKDENGKISPIHPLRSLKLLLSKDETPFTLSISGAIGMLLGTLPLIAMHSIVIILVCGYFRLSKITGLAVSQICIPPIIPALCIETGYYLQHKEFLTDISLQTIGYEALDRLYEWILGSLVLGPLFAITVGLAIYVMASIIKHFITIKNTKK</sequence>
<feature type="transmembrane region" description="Helical" evidence="1">
    <location>
        <begin position="359"/>
        <end position="382"/>
    </location>
</feature>
<dbReference type="InterPro" id="IPR050256">
    <property type="entry name" value="Glycosyltransferase_2"/>
</dbReference>
<accession>A0A1X7DSN9</accession>
<dbReference type="EMBL" id="FWZU01000003">
    <property type="protein sequence ID" value="SMF20886.1"/>
    <property type="molecule type" value="Genomic_DNA"/>
</dbReference>
<dbReference type="PANTHER" id="PTHR48090">
    <property type="entry name" value="UNDECAPRENYL-PHOSPHATE 4-DEOXY-4-FORMAMIDO-L-ARABINOSE TRANSFERASE-RELATED"/>
    <property type="match status" value="1"/>
</dbReference>
<evidence type="ECO:0000313" key="4">
    <source>
        <dbReference type="EMBL" id="SMF20886.1"/>
    </source>
</evidence>
<feature type="domain" description="DUF2062" evidence="3">
    <location>
        <begin position="269"/>
        <end position="383"/>
    </location>
</feature>
<reference evidence="5" key="1">
    <citation type="submission" date="2017-04" db="EMBL/GenBank/DDBJ databases">
        <authorList>
            <person name="Varghese N."/>
            <person name="Submissions S."/>
        </authorList>
    </citation>
    <scope>NUCLEOTIDE SEQUENCE [LARGE SCALE GENOMIC DNA]</scope>
    <source>
        <strain evidence="5">K3S</strain>
    </source>
</reference>
<dbReference type="STRING" id="1519643.SAMN06295933_2305"/>
<dbReference type="SUPFAM" id="SSF53448">
    <property type="entry name" value="Nucleotide-diphospho-sugar transferases"/>
    <property type="match status" value="1"/>
</dbReference>
<organism evidence="4 5">
    <name type="scientific">Desulfovibrio gilichinskyi</name>
    <dbReference type="NCBI Taxonomy" id="1519643"/>
    <lineage>
        <taxon>Bacteria</taxon>
        <taxon>Pseudomonadati</taxon>
        <taxon>Thermodesulfobacteriota</taxon>
        <taxon>Desulfovibrionia</taxon>
        <taxon>Desulfovibrionales</taxon>
        <taxon>Desulfovibrionaceae</taxon>
        <taxon>Desulfovibrio</taxon>
    </lineage>
</organism>
<keyword evidence="1" id="KW-0472">Membrane</keyword>
<evidence type="ECO:0000259" key="3">
    <source>
        <dbReference type="Pfam" id="PF09835"/>
    </source>
</evidence>
<proteinExistence type="predicted"/>
<dbReference type="Proteomes" id="UP000192906">
    <property type="component" value="Unassembled WGS sequence"/>
</dbReference>
<dbReference type="Pfam" id="PF09835">
    <property type="entry name" value="DUF2062"/>
    <property type="match status" value="1"/>
</dbReference>
<keyword evidence="5" id="KW-1185">Reference proteome</keyword>
<evidence type="ECO:0000259" key="2">
    <source>
        <dbReference type="Pfam" id="PF00535"/>
    </source>
</evidence>
<dbReference type="RefSeq" id="WP_137982524.1">
    <property type="nucleotide sequence ID" value="NZ_FWZU01000003.1"/>
</dbReference>
<protein>
    <submittedName>
        <fullName evidence="4">Uncharacterized protein</fullName>
    </submittedName>
</protein>
<feature type="domain" description="Glycosyltransferase 2-like" evidence="2">
    <location>
        <begin position="16"/>
        <end position="169"/>
    </location>
</feature>
<feature type="transmembrane region" description="Helical" evidence="1">
    <location>
        <begin position="311"/>
        <end position="334"/>
    </location>
</feature>
<dbReference type="InterPro" id="IPR018639">
    <property type="entry name" value="DUF2062"/>
</dbReference>
<dbReference type="CDD" id="cd04179">
    <property type="entry name" value="DPM_DPG-synthase_like"/>
    <property type="match status" value="1"/>
</dbReference>
<name>A0A1X7DSN9_9BACT</name>
<dbReference type="Pfam" id="PF00535">
    <property type="entry name" value="Glycos_transf_2"/>
    <property type="match status" value="1"/>
</dbReference>
<gene>
    <name evidence="4" type="ORF">SAMN06295933_2305</name>
</gene>
<evidence type="ECO:0000256" key="1">
    <source>
        <dbReference type="SAM" id="Phobius"/>
    </source>
</evidence>
<keyword evidence="1" id="KW-0812">Transmembrane</keyword>
<keyword evidence="1" id="KW-1133">Transmembrane helix</keyword>
<dbReference type="PANTHER" id="PTHR48090:SF7">
    <property type="entry name" value="RFBJ PROTEIN"/>
    <property type="match status" value="1"/>
</dbReference>
<dbReference type="Gene3D" id="3.90.550.10">
    <property type="entry name" value="Spore Coat Polysaccharide Biosynthesis Protein SpsA, Chain A"/>
    <property type="match status" value="1"/>
</dbReference>